<protein>
    <submittedName>
        <fullName evidence="1">Uncharacterized protein</fullName>
    </submittedName>
</protein>
<dbReference type="Proteomes" id="UP000279236">
    <property type="component" value="Unassembled WGS sequence"/>
</dbReference>
<gene>
    <name evidence="1" type="ORF">EHS24_005263</name>
</gene>
<proteinExistence type="predicted"/>
<evidence type="ECO:0000313" key="1">
    <source>
        <dbReference type="EMBL" id="RSH76862.1"/>
    </source>
</evidence>
<dbReference type="RefSeq" id="XP_028472009.1">
    <property type="nucleotide sequence ID" value="XM_028620793.1"/>
</dbReference>
<accession>A0A427XDF7</accession>
<dbReference type="PANTHER" id="PTHR28058:SF1">
    <property type="entry name" value="SMALL RIBOSOMAL SUBUNIT PROTEIN BS1M"/>
    <property type="match status" value="1"/>
</dbReference>
<dbReference type="OrthoDB" id="2735536at2759"/>
<name>A0A427XDF7_9TREE</name>
<dbReference type="InterPro" id="IPR016712">
    <property type="entry name" value="Rbsml_bS1m-like"/>
</dbReference>
<dbReference type="STRING" id="105984.A0A427XDF7"/>
<evidence type="ECO:0000313" key="2">
    <source>
        <dbReference type="Proteomes" id="UP000279236"/>
    </source>
</evidence>
<keyword evidence="2" id="KW-1185">Reference proteome</keyword>
<dbReference type="EMBL" id="RSCE01000020">
    <property type="protein sequence ID" value="RSH76862.1"/>
    <property type="molecule type" value="Genomic_DNA"/>
</dbReference>
<comment type="caution">
    <text evidence="1">The sequence shown here is derived from an EMBL/GenBank/DDBJ whole genome shotgun (WGS) entry which is preliminary data.</text>
</comment>
<organism evidence="1 2">
    <name type="scientific">Apiotrichum porosum</name>
    <dbReference type="NCBI Taxonomy" id="105984"/>
    <lineage>
        <taxon>Eukaryota</taxon>
        <taxon>Fungi</taxon>
        <taxon>Dikarya</taxon>
        <taxon>Basidiomycota</taxon>
        <taxon>Agaricomycotina</taxon>
        <taxon>Tremellomycetes</taxon>
        <taxon>Trichosporonales</taxon>
        <taxon>Trichosporonaceae</taxon>
        <taxon>Apiotrichum</taxon>
    </lineage>
</organism>
<reference evidence="1 2" key="1">
    <citation type="submission" date="2018-11" db="EMBL/GenBank/DDBJ databases">
        <title>Genome sequence of Apiotrichum porosum DSM 27194.</title>
        <authorList>
            <person name="Aliyu H."/>
            <person name="Gorte O."/>
            <person name="Ochsenreither K."/>
        </authorList>
    </citation>
    <scope>NUCLEOTIDE SEQUENCE [LARGE SCALE GENOMIC DNA]</scope>
    <source>
        <strain evidence="1 2">DSM 27194</strain>
    </source>
</reference>
<sequence>MAATFPQLLKRSAFAAHDPVITRVYASNPRSINAYNDWGLKFPVHRAKGSRFLKVRQLDAGPGVDAPWESAEKEARFMDTWGDGSVPWKAPIANRMPQRAGLSLHSGINSQFYEQDHSHTTQHIPNVEAMSEAEFETYLKHVREHRKEFAQSIFTEGARGESAPAHERTLAHAATHQYLREDDSAEFQVKLAARELADRDSKRIVSDRHAVSGLRYAAPLSGKSGHSIAPAHPGRVLDRVTRIGGTQAEGTNAKWVVGLGGLTTVAPSGVARTSDKATLGQFDYTRARPDVGISDFNVENAVLTHAPRVLGLGSKSDGGQRWLKKKYSGARRPGPLTSMSFNIDVVEDTDVELGTPAYVAREVKRPGPLVSEASMGVLTGMGGPKADRVRRTKTTRVVHSTAIKTVLAKIAVPSPESSSS</sequence>
<dbReference type="GeneID" id="39589806"/>
<dbReference type="PANTHER" id="PTHR28058">
    <property type="entry name" value="37S RIBOSOMAL PROTEIN MRP51, MITOCHONDRIAL"/>
    <property type="match status" value="1"/>
</dbReference>
<dbReference type="AlphaFoldDB" id="A0A427XDF7"/>